<dbReference type="Proteomes" id="UP001164705">
    <property type="component" value="Chromosome"/>
</dbReference>
<protein>
    <submittedName>
        <fullName evidence="1">Class I lanthipeptide</fullName>
    </submittedName>
</protein>
<dbReference type="AlphaFoldDB" id="A0A9E8MTF4"/>
<proteinExistence type="predicted"/>
<evidence type="ECO:0000313" key="2">
    <source>
        <dbReference type="Proteomes" id="UP001164705"/>
    </source>
</evidence>
<accession>A0A9E8MTF4</accession>
<name>A0A9E8MTF4_9FLAO</name>
<dbReference type="EMBL" id="CP113088">
    <property type="protein sequence ID" value="WAC01016.1"/>
    <property type="molecule type" value="Genomic_DNA"/>
</dbReference>
<organism evidence="1 2">
    <name type="scientific">Lacinutrix neustonica</name>
    <dbReference type="NCBI Taxonomy" id="2980107"/>
    <lineage>
        <taxon>Bacteria</taxon>
        <taxon>Pseudomonadati</taxon>
        <taxon>Bacteroidota</taxon>
        <taxon>Flavobacteriia</taxon>
        <taxon>Flavobacteriales</taxon>
        <taxon>Flavobacteriaceae</taxon>
        <taxon>Lacinutrix</taxon>
    </lineage>
</organism>
<dbReference type="NCBIfam" id="NF038153">
    <property type="entry name" value="lant_leader_L1a"/>
    <property type="match status" value="1"/>
</dbReference>
<dbReference type="RefSeq" id="WP_267675564.1">
    <property type="nucleotide sequence ID" value="NZ_CP113088.1"/>
</dbReference>
<sequence>MKTQNTQNKLDFRKGSVTELSDQEILAIEGGTAFAAGFAIGRIISKIIQ</sequence>
<evidence type="ECO:0000313" key="1">
    <source>
        <dbReference type="EMBL" id="WAC01016.1"/>
    </source>
</evidence>
<dbReference type="KEGG" id="lnu:N7U66_12605"/>
<dbReference type="InterPro" id="IPR058238">
    <property type="entry name" value="Lant_leader_dom"/>
</dbReference>
<gene>
    <name evidence="1" type="ORF">N7U66_12605</name>
</gene>
<reference evidence="1" key="1">
    <citation type="submission" date="2022-11" db="EMBL/GenBank/DDBJ databases">
        <title>Lacinutrix neustonica HL-RS19T sp. nov., isolated from the surface microlayer sample of brackish Lake Shihwa.</title>
        <authorList>
            <person name="Choi J.Y."/>
            <person name="Hwang C.Y."/>
        </authorList>
    </citation>
    <scope>NUCLEOTIDE SEQUENCE</scope>
    <source>
        <strain evidence="1">HL-RS19</strain>
    </source>
</reference>
<keyword evidence="2" id="KW-1185">Reference proteome</keyword>